<keyword evidence="2" id="KW-0812">Transmembrane</keyword>
<name>A0ABN3CBS4_9ACTN</name>
<keyword evidence="2" id="KW-1133">Transmembrane helix</keyword>
<proteinExistence type="predicted"/>
<feature type="transmembrane region" description="Helical" evidence="2">
    <location>
        <begin position="176"/>
        <end position="197"/>
    </location>
</feature>
<reference evidence="3 4" key="1">
    <citation type="journal article" date="2019" name="Int. J. Syst. Evol. Microbiol.">
        <title>The Global Catalogue of Microorganisms (GCM) 10K type strain sequencing project: providing services to taxonomists for standard genome sequencing and annotation.</title>
        <authorList>
            <consortium name="The Broad Institute Genomics Platform"/>
            <consortium name="The Broad Institute Genome Sequencing Center for Infectious Disease"/>
            <person name="Wu L."/>
            <person name="Ma J."/>
        </authorList>
    </citation>
    <scope>NUCLEOTIDE SEQUENCE [LARGE SCALE GENOMIC DNA]</scope>
    <source>
        <strain evidence="3 4">JCM 16114</strain>
    </source>
</reference>
<comment type="caution">
    <text evidence="3">The sequence shown here is derived from an EMBL/GenBank/DDBJ whole genome shotgun (WGS) entry which is preliminary data.</text>
</comment>
<dbReference type="SUPFAM" id="SSF53822">
    <property type="entry name" value="Periplasmic binding protein-like I"/>
    <property type="match status" value="1"/>
</dbReference>
<keyword evidence="4" id="KW-1185">Reference proteome</keyword>
<gene>
    <name evidence="3" type="ORF">GCM10009850_021080</name>
</gene>
<evidence type="ECO:0000256" key="1">
    <source>
        <dbReference type="SAM" id="MobiDB-lite"/>
    </source>
</evidence>
<evidence type="ECO:0000256" key="2">
    <source>
        <dbReference type="SAM" id="Phobius"/>
    </source>
</evidence>
<feature type="region of interest" description="Disordered" evidence="1">
    <location>
        <begin position="99"/>
        <end position="119"/>
    </location>
</feature>
<keyword evidence="2" id="KW-0472">Membrane</keyword>
<dbReference type="Gene3D" id="3.40.50.2300">
    <property type="match status" value="2"/>
</dbReference>
<dbReference type="CDD" id="cd06268">
    <property type="entry name" value="PBP1_ABC_transporter_LIVBP-like"/>
    <property type="match status" value="1"/>
</dbReference>
<sequence>MVRRSAVWKRSTFVPAVIFTGPHREAQASIFAGAVAGEVPNADVSHDHGRQTTFRTLIDRAAGGTGDLGARVPGSWLPAPRFPLTQIILFALRIHEEREQPPEENRGDQAGSGSQRSRDAVYEERLREWRRRRAPLRSFGGRFEYFVRFLGGPSIVAAIVTVLLTKWLETAGAANVFILASSFVGAVLAALAMARFWSSGTYRHRWFCTEPYVRRGEREALPAYLRRVAEQEDDAVIERLLMFAFLEDLRLAYRRKAPWPGWGRGGYAVLRLGDIGRDAERTNFLKVMHRVLTDTGRKVPLLVVAEADVWPAGLCGDDHPSAARVNPAGPDLLRAHADWQDSAQRVSPCPYLVMDRSAAYEKFTDVPQVKRRALRRFRPVGYWLLVATTILLPLGGGGWWVLRPCGSGLSSMNGECIGLSSATVNYDSTLAPILRLITDQNDFIPADAKIYRIIYFGQLTRSGEQDPGHSLVGTAAELTGLYARQLETNKQQSDWKVQVEFANPGQDFTNARMAADAIVKRAAWDRSIAAVVGLGWSRTEVRTALEILCGAQLPAVTTSAGADRLRPLGGKMCPYFYRMAALNSHQARVAVHWLKTGLPLQEGKLPENPKVAILQQRDELEIYSEDMADEFAKIYPANLYRRYVYTDDKDLRYMVEQACREYGALFYTGRAALFPVLDDAWRTHCAKRNVPVLSSDDVTSMVATETKRNPQGHNMDVRFISLSDPRTDESAPVANNHESVVREIMKQVETERKKSTHEGHPPPVPLPADHVMLTHDAALAVTTAFDWIRGYTDGMDVSAGVQDNLRGLEVAGATGAITFPMGKEPHDAQNRRLWLMRAVPRERLERVDVCHVENTMVVCEGAQEAKAPS</sequence>
<feature type="transmembrane region" description="Helical" evidence="2">
    <location>
        <begin position="145"/>
        <end position="164"/>
    </location>
</feature>
<dbReference type="InterPro" id="IPR028082">
    <property type="entry name" value="Peripla_BP_I"/>
</dbReference>
<protein>
    <submittedName>
        <fullName evidence="3">Uncharacterized protein</fullName>
    </submittedName>
</protein>
<accession>A0ABN3CBS4</accession>
<dbReference type="Proteomes" id="UP001499843">
    <property type="component" value="Unassembled WGS sequence"/>
</dbReference>
<evidence type="ECO:0000313" key="3">
    <source>
        <dbReference type="EMBL" id="GAA2206650.1"/>
    </source>
</evidence>
<dbReference type="EMBL" id="BAAAQX010000004">
    <property type="protein sequence ID" value="GAA2206650.1"/>
    <property type="molecule type" value="Genomic_DNA"/>
</dbReference>
<evidence type="ECO:0000313" key="4">
    <source>
        <dbReference type="Proteomes" id="UP001499843"/>
    </source>
</evidence>
<feature type="transmembrane region" description="Helical" evidence="2">
    <location>
        <begin position="380"/>
        <end position="402"/>
    </location>
</feature>
<organism evidence="3 4">
    <name type="scientific">Nonomuraea monospora</name>
    <dbReference type="NCBI Taxonomy" id="568818"/>
    <lineage>
        <taxon>Bacteria</taxon>
        <taxon>Bacillati</taxon>
        <taxon>Actinomycetota</taxon>
        <taxon>Actinomycetes</taxon>
        <taxon>Streptosporangiales</taxon>
        <taxon>Streptosporangiaceae</taxon>
        <taxon>Nonomuraea</taxon>
    </lineage>
</organism>